<sequence length="104" mass="11920">MLRAVINMSVASQFYNPRVTSPTSVIHTLHFPLRCTASQYKMIYYKSKHTTSTFSDSPLSSLYACSDVLIYWQQPLQEEASIRISVFEASHLYPCIYCLLMSPN</sequence>
<evidence type="ECO:0000313" key="1">
    <source>
        <dbReference type="EMBL" id="MEQ2284848.1"/>
    </source>
</evidence>
<dbReference type="Proteomes" id="UP001469553">
    <property type="component" value="Unassembled WGS sequence"/>
</dbReference>
<organism evidence="1 2">
    <name type="scientific">Ameca splendens</name>
    <dbReference type="NCBI Taxonomy" id="208324"/>
    <lineage>
        <taxon>Eukaryota</taxon>
        <taxon>Metazoa</taxon>
        <taxon>Chordata</taxon>
        <taxon>Craniata</taxon>
        <taxon>Vertebrata</taxon>
        <taxon>Euteleostomi</taxon>
        <taxon>Actinopterygii</taxon>
        <taxon>Neopterygii</taxon>
        <taxon>Teleostei</taxon>
        <taxon>Neoteleostei</taxon>
        <taxon>Acanthomorphata</taxon>
        <taxon>Ovalentaria</taxon>
        <taxon>Atherinomorphae</taxon>
        <taxon>Cyprinodontiformes</taxon>
        <taxon>Goodeidae</taxon>
        <taxon>Ameca</taxon>
    </lineage>
</organism>
<keyword evidence="2" id="KW-1185">Reference proteome</keyword>
<proteinExistence type="predicted"/>
<reference evidence="1 2" key="1">
    <citation type="submission" date="2021-06" db="EMBL/GenBank/DDBJ databases">
        <authorList>
            <person name="Palmer J.M."/>
        </authorList>
    </citation>
    <scope>NUCLEOTIDE SEQUENCE [LARGE SCALE GENOMIC DNA]</scope>
    <source>
        <strain evidence="1 2">AS_MEX2019</strain>
        <tissue evidence="1">Muscle</tissue>
    </source>
</reference>
<gene>
    <name evidence="1" type="ORF">AMECASPLE_025749</name>
</gene>
<comment type="caution">
    <text evidence="1">The sequence shown here is derived from an EMBL/GenBank/DDBJ whole genome shotgun (WGS) entry which is preliminary data.</text>
</comment>
<evidence type="ECO:0000313" key="2">
    <source>
        <dbReference type="Proteomes" id="UP001469553"/>
    </source>
</evidence>
<accession>A0ABV0XTM0</accession>
<dbReference type="EMBL" id="JAHRIP010011968">
    <property type="protein sequence ID" value="MEQ2284848.1"/>
    <property type="molecule type" value="Genomic_DNA"/>
</dbReference>
<name>A0ABV0XTM0_9TELE</name>
<protein>
    <submittedName>
        <fullName evidence="1">Uncharacterized protein</fullName>
    </submittedName>
</protein>